<evidence type="ECO:0000256" key="1">
    <source>
        <dbReference type="ARBA" id="ARBA00038414"/>
    </source>
</evidence>
<keyword evidence="3" id="KW-1185">Reference proteome</keyword>
<reference evidence="2 3" key="1">
    <citation type="journal article" date="2006" name="PLoS Genet.">
        <title>Secrets of soil survival revealed by the genome sequence of Arthrobacter aurescens TC1.</title>
        <authorList>
            <person name="Mongodin E.F."/>
            <person name="Shapir N."/>
            <person name="Daugherty S.C."/>
            <person name="DeBoy R.T."/>
            <person name="Emerson J.B."/>
            <person name="Shvartzbeyn A."/>
            <person name="Radune D."/>
            <person name="Vamathevan J."/>
            <person name="Riggs F."/>
            <person name="Grinberg V."/>
            <person name="Khouri H."/>
            <person name="Wackett L.P."/>
            <person name="Nelson K.E."/>
            <person name="Sadowsky M.J."/>
        </authorList>
    </citation>
    <scope>NUCLEOTIDE SEQUENCE [LARGE SCALE GENOMIC DNA]</scope>
    <source>
        <strain evidence="2 3">TC1</strain>
    </source>
</reference>
<dbReference type="Gene3D" id="3.40.50.12500">
    <property type="match status" value="1"/>
</dbReference>
<dbReference type="HOGENOM" id="CLU_053002_0_2_11"/>
<dbReference type="KEGG" id="aau:AAur_3414"/>
<dbReference type="GO" id="GO:0047661">
    <property type="term" value="F:amino-acid racemase activity"/>
    <property type="evidence" value="ECO:0007669"/>
    <property type="project" value="InterPro"/>
</dbReference>
<accession>A1RA47</accession>
<protein>
    <submittedName>
        <fullName evidence="2">Hydantoin racemase</fullName>
    </submittedName>
</protein>
<evidence type="ECO:0000313" key="3">
    <source>
        <dbReference type="Proteomes" id="UP000000637"/>
    </source>
</evidence>
<proteinExistence type="inferred from homology"/>
<dbReference type="eggNOG" id="COG4126">
    <property type="taxonomic scope" value="Bacteria"/>
</dbReference>
<dbReference type="InterPro" id="IPR053714">
    <property type="entry name" value="Iso_Racemase_Enz_sf"/>
</dbReference>
<dbReference type="PANTHER" id="PTHR28047">
    <property type="entry name" value="PROTEIN DCG1"/>
    <property type="match status" value="1"/>
</dbReference>
<dbReference type="InterPro" id="IPR052186">
    <property type="entry name" value="Hydantoin_racemase-like"/>
</dbReference>
<sequence>MDTSVPSPDTVLLVNPNTNGNTTTMMVDLAEESLAPHGLRVVGITAAAGPSMIVDPVSLSESEAHVRNAVRNYLSGPDGGRVAAVIVAAIGDPGRAQLDDELNIPVIGIGQGSVYAAAQNSHGALRHFGMATSTPLLTDALGKLVADHGFQEQFTGVRLTLSEPLVLAADPERQFQELAQAVTTATESDKAEAVIIAGGPLSATARRLAKATAVDIIQPIPSACQLVLTALS</sequence>
<dbReference type="OrthoDB" id="9791723at2"/>
<dbReference type="RefSeq" id="WP_011776035.1">
    <property type="nucleotide sequence ID" value="NC_008711.1"/>
</dbReference>
<dbReference type="Pfam" id="PF01177">
    <property type="entry name" value="Asp_Glu_race"/>
    <property type="match status" value="1"/>
</dbReference>
<dbReference type="InterPro" id="IPR015942">
    <property type="entry name" value="Asp/Glu/hydantoin_racemase"/>
</dbReference>
<organism evidence="2 3">
    <name type="scientific">Paenarthrobacter aurescens (strain TC1)</name>
    <dbReference type="NCBI Taxonomy" id="290340"/>
    <lineage>
        <taxon>Bacteria</taxon>
        <taxon>Bacillati</taxon>
        <taxon>Actinomycetota</taxon>
        <taxon>Actinomycetes</taxon>
        <taxon>Micrococcales</taxon>
        <taxon>Micrococcaceae</taxon>
        <taxon>Paenarthrobacter</taxon>
    </lineage>
</organism>
<dbReference type="AlphaFoldDB" id="A1RA47"/>
<gene>
    <name evidence="2" type="ordered locus">AAur_3414</name>
</gene>
<dbReference type="EMBL" id="CP000474">
    <property type="protein sequence ID" value="ABM10191.1"/>
    <property type="molecule type" value="Genomic_DNA"/>
</dbReference>
<comment type="similarity">
    <text evidence="1">Belongs to the HyuE racemase family.</text>
</comment>
<dbReference type="STRING" id="290340.AAur_3414"/>
<dbReference type="Proteomes" id="UP000000637">
    <property type="component" value="Chromosome"/>
</dbReference>
<dbReference type="PANTHER" id="PTHR28047:SF5">
    <property type="entry name" value="PROTEIN DCG1"/>
    <property type="match status" value="1"/>
</dbReference>
<name>A1RA47_PAEAT</name>
<evidence type="ECO:0000313" key="2">
    <source>
        <dbReference type="EMBL" id="ABM10191.1"/>
    </source>
</evidence>